<reference evidence="1" key="1">
    <citation type="submission" date="2021-01" db="EMBL/GenBank/DDBJ databases">
        <authorList>
            <person name="Li R."/>
            <person name="Bekaert M."/>
        </authorList>
    </citation>
    <scope>NUCLEOTIDE SEQUENCE</scope>
    <source>
        <strain evidence="1">Farmed</strain>
    </source>
</reference>
<evidence type="ECO:0000313" key="2">
    <source>
        <dbReference type="Proteomes" id="UP000597762"/>
    </source>
</evidence>
<proteinExistence type="predicted"/>
<dbReference type="AlphaFoldDB" id="A0A812E404"/>
<dbReference type="InterPro" id="IPR013083">
    <property type="entry name" value="Znf_RING/FYVE/PHD"/>
</dbReference>
<gene>
    <name evidence="1" type="ORF">SPHA_65206</name>
</gene>
<keyword evidence="2" id="KW-1185">Reference proteome</keyword>
<dbReference type="CDD" id="cd15489">
    <property type="entry name" value="PHD_SF"/>
    <property type="match status" value="1"/>
</dbReference>
<organism evidence="1 2">
    <name type="scientific">Acanthosepion pharaonis</name>
    <name type="common">Pharaoh cuttlefish</name>
    <name type="synonym">Sepia pharaonis</name>
    <dbReference type="NCBI Taxonomy" id="158019"/>
    <lineage>
        <taxon>Eukaryota</taxon>
        <taxon>Metazoa</taxon>
        <taxon>Spiralia</taxon>
        <taxon>Lophotrochozoa</taxon>
        <taxon>Mollusca</taxon>
        <taxon>Cephalopoda</taxon>
        <taxon>Coleoidea</taxon>
        <taxon>Decapodiformes</taxon>
        <taxon>Sepiida</taxon>
        <taxon>Sepiina</taxon>
        <taxon>Sepiidae</taxon>
        <taxon>Acanthosepion</taxon>
    </lineage>
</organism>
<sequence>MSLPSSLLECDRCFSCGSINKRKSIRICSNYQRSFHLSCVGLTRKASASLVVWNCSYCLSLSALQDSVIHQPNEPSQRDTSEVLRATLLLRQFRKVPLKIPKSVRIPAADALATAIDQALNLNSSLDRDHLFSFATIVLGIPYNKDPTSSVSSILKNNISLFNSSKINATEFF</sequence>
<dbReference type="EMBL" id="CAHIKZ030004700">
    <property type="protein sequence ID" value="CAE1314219.1"/>
    <property type="molecule type" value="Genomic_DNA"/>
</dbReference>
<accession>A0A812E404</accession>
<protein>
    <recommendedName>
        <fullName evidence="3">Zinc finger PHD-type domain-containing protein</fullName>
    </recommendedName>
</protein>
<dbReference type="SUPFAM" id="SSF57903">
    <property type="entry name" value="FYVE/PHD zinc finger"/>
    <property type="match status" value="1"/>
</dbReference>
<evidence type="ECO:0008006" key="3">
    <source>
        <dbReference type="Google" id="ProtNLM"/>
    </source>
</evidence>
<dbReference type="Gene3D" id="3.30.40.10">
    <property type="entry name" value="Zinc/RING finger domain, C3HC4 (zinc finger)"/>
    <property type="match status" value="1"/>
</dbReference>
<comment type="caution">
    <text evidence="1">The sequence shown here is derived from an EMBL/GenBank/DDBJ whole genome shotgun (WGS) entry which is preliminary data.</text>
</comment>
<dbReference type="InterPro" id="IPR011011">
    <property type="entry name" value="Znf_FYVE_PHD"/>
</dbReference>
<name>A0A812E404_ACAPH</name>
<evidence type="ECO:0000313" key="1">
    <source>
        <dbReference type="EMBL" id="CAE1314219.1"/>
    </source>
</evidence>
<dbReference type="Proteomes" id="UP000597762">
    <property type="component" value="Unassembled WGS sequence"/>
</dbReference>